<evidence type="ECO:0000313" key="2">
    <source>
        <dbReference type="EMBL" id="GFY48001.1"/>
    </source>
</evidence>
<dbReference type="EMBL" id="BMAV01006267">
    <property type="protein sequence ID" value="GFY48001.1"/>
    <property type="molecule type" value="Genomic_DNA"/>
</dbReference>
<dbReference type="Proteomes" id="UP000886998">
    <property type="component" value="Unassembled WGS sequence"/>
</dbReference>
<gene>
    <name evidence="2" type="primary">NCL1_46819</name>
    <name evidence="2" type="ORF">TNIN_323271</name>
</gene>
<organism evidence="2 3">
    <name type="scientific">Trichonephila inaurata madagascariensis</name>
    <dbReference type="NCBI Taxonomy" id="2747483"/>
    <lineage>
        <taxon>Eukaryota</taxon>
        <taxon>Metazoa</taxon>
        <taxon>Ecdysozoa</taxon>
        <taxon>Arthropoda</taxon>
        <taxon>Chelicerata</taxon>
        <taxon>Arachnida</taxon>
        <taxon>Araneae</taxon>
        <taxon>Araneomorphae</taxon>
        <taxon>Entelegynae</taxon>
        <taxon>Araneoidea</taxon>
        <taxon>Nephilidae</taxon>
        <taxon>Trichonephila</taxon>
        <taxon>Trichonephila inaurata</taxon>
    </lineage>
</organism>
<accession>A0A8X7BWV0</accession>
<feature type="compositionally biased region" description="Basic and acidic residues" evidence="1">
    <location>
        <begin position="23"/>
        <end position="32"/>
    </location>
</feature>
<protein>
    <submittedName>
        <fullName evidence="2">Uncharacterized protein</fullName>
    </submittedName>
</protein>
<evidence type="ECO:0000313" key="3">
    <source>
        <dbReference type="Proteomes" id="UP000886998"/>
    </source>
</evidence>
<feature type="region of interest" description="Disordered" evidence="1">
    <location>
        <begin position="1"/>
        <end position="32"/>
    </location>
</feature>
<dbReference type="AlphaFoldDB" id="A0A8X7BWV0"/>
<sequence>EISHEGMFDQTSKGMLNLKRNLKSNERNVEFR</sequence>
<keyword evidence="3" id="KW-1185">Reference proteome</keyword>
<feature type="non-terminal residue" evidence="2">
    <location>
        <position position="1"/>
    </location>
</feature>
<proteinExistence type="predicted"/>
<name>A0A8X7BWV0_9ARAC</name>
<reference evidence="2" key="1">
    <citation type="submission" date="2020-08" db="EMBL/GenBank/DDBJ databases">
        <title>Multicomponent nature underlies the extraordinary mechanical properties of spider dragline silk.</title>
        <authorList>
            <person name="Kono N."/>
            <person name="Nakamura H."/>
            <person name="Mori M."/>
            <person name="Yoshida Y."/>
            <person name="Ohtoshi R."/>
            <person name="Malay A.D."/>
            <person name="Moran D.A.P."/>
            <person name="Tomita M."/>
            <person name="Numata K."/>
            <person name="Arakawa K."/>
        </authorList>
    </citation>
    <scope>NUCLEOTIDE SEQUENCE</scope>
</reference>
<dbReference type="OrthoDB" id="10057240at2759"/>
<comment type="caution">
    <text evidence="2">The sequence shown here is derived from an EMBL/GenBank/DDBJ whole genome shotgun (WGS) entry which is preliminary data.</text>
</comment>
<evidence type="ECO:0000256" key="1">
    <source>
        <dbReference type="SAM" id="MobiDB-lite"/>
    </source>
</evidence>